<evidence type="ECO:0000256" key="2">
    <source>
        <dbReference type="SAM" id="MobiDB-lite"/>
    </source>
</evidence>
<gene>
    <name evidence="5" type="ORF">PCAL00307_LOCUS5295</name>
    <name evidence="6" type="ORF">PECAL_2P15010</name>
</gene>
<evidence type="ECO:0000313" key="7">
    <source>
        <dbReference type="Proteomes" id="UP000789595"/>
    </source>
</evidence>
<evidence type="ECO:0000256" key="3">
    <source>
        <dbReference type="SAM" id="Phobius"/>
    </source>
</evidence>
<dbReference type="EMBL" id="HBIW01006371">
    <property type="protein sequence ID" value="CAE0689860.1"/>
    <property type="molecule type" value="Transcribed_RNA"/>
</dbReference>
<dbReference type="Pfam" id="PF13202">
    <property type="entry name" value="EF-hand_5"/>
    <property type="match status" value="2"/>
</dbReference>
<dbReference type="SMART" id="SM00054">
    <property type="entry name" value="EFh"/>
    <property type="match status" value="2"/>
</dbReference>
<dbReference type="EMBL" id="CAKKNE010000002">
    <property type="protein sequence ID" value="CAH0368435.1"/>
    <property type="molecule type" value="Genomic_DNA"/>
</dbReference>
<protein>
    <recommendedName>
        <fullName evidence="4">EF-hand domain-containing protein</fullName>
    </recommendedName>
</protein>
<dbReference type="InterPro" id="IPR002048">
    <property type="entry name" value="EF_hand_dom"/>
</dbReference>
<dbReference type="PROSITE" id="PS50222">
    <property type="entry name" value="EF_HAND_2"/>
    <property type="match status" value="2"/>
</dbReference>
<accession>A0A7S3ZQ10</accession>
<reference evidence="5" key="1">
    <citation type="submission" date="2021-01" db="EMBL/GenBank/DDBJ databases">
        <authorList>
            <person name="Corre E."/>
            <person name="Pelletier E."/>
            <person name="Niang G."/>
            <person name="Scheremetjew M."/>
            <person name="Finn R."/>
            <person name="Kale V."/>
            <person name="Holt S."/>
            <person name="Cochrane G."/>
            <person name="Meng A."/>
            <person name="Brown T."/>
            <person name="Cohen L."/>
        </authorList>
    </citation>
    <scope>NUCLEOTIDE SEQUENCE</scope>
    <source>
        <strain evidence="5">CCMP1756</strain>
    </source>
</reference>
<evidence type="ECO:0000259" key="4">
    <source>
        <dbReference type="PROSITE" id="PS50222"/>
    </source>
</evidence>
<feature type="transmembrane region" description="Helical" evidence="3">
    <location>
        <begin position="443"/>
        <end position="472"/>
    </location>
</feature>
<dbReference type="InterPro" id="IPR011992">
    <property type="entry name" value="EF-hand-dom_pair"/>
</dbReference>
<evidence type="ECO:0000313" key="5">
    <source>
        <dbReference type="EMBL" id="CAE0689860.1"/>
    </source>
</evidence>
<dbReference type="Gene3D" id="1.10.238.10">
    <property type="entry name" value="EF-hand"/>
    <property type="match status" value="1"/>
</dbReference>
<sequence length="601" mass="67594">MGSTQSTHETQDAIRDVAHNPSSVTQQDLADWDALVQSFENLTPREVKKRKDPTLVTGYTVEDLHAFDCLAAALEGDVGGEATEEDFRPTRVFDEDDSFGNVLGLRAWQERASYGVRTAINLPGAVASRALGALPFSSSSKDVEEEVEEEEDDDVESGLAKDKFVGRRGHAFTNLELTVLSNFSKNVDHIDLDQAAEVFDILDDDGDGTIALTELRNAAEDPRIIKFVEDSKCQMLRALLLRDGVEPARARRVLRAVDADRSGSLDREEWAVFVTALARERVRYLKVIGLCQRRCFWGRGAEELREEGRGWLARFYSCVIWYETPPGYVEDFAYYSRNYHPVLALFYRDLDHPLNRLEKTAMLLVLTAYSLFATTILMLKVNQEGWQDPLLDIYWKGIFWNFVIVTLPTVFGDILLFYMLACPCIQFENQGRKQERKWRRLESVLTGGGHLIVLPLFVIGTFFVVLALLVLFNPPSCEVLSGSVGAGDECEQFTPSDVLKFLQSFAIAQLLWPLKILAKEFNLAIGKYHSYGWYRMFFCKKCGFGRWGAERADALKAKSGDNAVAQVAQASTGGRLGAFWPRTKTNAREGRGATAHRGFPR</sequence>
<evidence type="ECO:0000313" key="6">
    <source>
        <dbReference type="EMBL" id="CAH0368435.1"/>
    </source>
</evidence>
<feature type="domain" description="EF-hand" evidence="4">
    <location>
        <begin position="190"/>
        <end position="225"/>
    </location>
</feature>
<dbReference type="PROSITE" id="PS00018">
    <property type="entry name" value="EF_HAND_1"/>
    <property type="match status" value="2"/>
</dbReference>
<keyword evidence="1" id="KW-0106">Calcium</keyword>
<feature type="transmembrane region" description="Helical" evidence="3">
    <location>
        <begin position="361"/>
        <end position="379"/>
    </location>
</feature>
<keyword evidence="3" id="KW-0812">Transmembrane</keyword>
<name>A0A7S3ZQ10_9STRA</name>
<feature type="compositionally biased region" description="Basic and acidic residues" evidence="2">
    <location>
        <begin position="9"/>
        <end position="18"/>
    </location>
</feature>
<proteinExistence type="predicted"/>
<keyword evidence="7" id="KW-1185">Reference proteome</keyword>
<evidence type="ECO:0000256" key="1">
    <source>
        <dbReference type="ARBA" id="ARBA00022837"/>
    </source>
</evidence>
<reference evidence="6" key="2">
    <citation type="submission" date="2021-11" db="EMBL/GenBank/DDBJ databases">
        <authorList>
            <consortium name="Genoscope - CEA"/>
            <person name="William W."/>
        </authorList>
    </citation>
    <scope>NUCLEOTIDE SEQUENCE</scope>
</reference>
<dbReference type="Proteomes" id="UP000789595">
    <property type="component" value="Unassembled WGS sequence"/>
</dbReference>
<keyword evidence="3" id="KW-0472">Membrane</keyword>
<feature type="domain" description="EF-hand" evidence="4">
    <location>
        <begin position="245"/>
        <end position="280"/>
    </location>
</feature>
<organism evidence="5">
    <name type="scientific">Pelagomonas calceolata</name>
    <dbReference type="NCBI Taxonomy" id="35677"/>
    <lineage>
        <taxon>Eukaryota</taxon>
        <taxon>Sar</taxon>
        <taxon>Stramenopiles</taxon>
        <taxon>Ochrophyta</taxon>
        <taxon>Pelagophyceae</taxon>
        <taxon>Pelagomonadales</taxon>
        <taxon>Pelagomonadaceae</taxon>
        <taxon>Pelagomonas</taxon>
    </lineage>
</organism>
<dbReference type="AlphaFoldDB" id="A0A7S3ZQ10"/>
<dbReference type="GO" id="GO:0005509">
    <property type="term" value="F:calcium ion binding"/>
    <property type="evidence" value="ECO:0007669"/>
    <property type="project" value="InterPro"/>
</dbReference>
<feature type="transmembrane region" description="Helical" evidence="3">
    <location>
        <begin position="399"/>
        <end position="422"/>
    </location>
</feature>
<keyword evidence="3" id="KW-1133">Transmembrane helix</keyword>
<dbReference type="SUPFAM" id="SSF47473">
    <property type="entry name" value="EF-hand"/>
    <property type="match status" value="1"/>
</dbReference>
<dbReference type="CDD" id="cd00051">
    <property type="entry name" value="EFh"/>
    <property type="match status" value="1"/>
</dbReference>
<dbReference type="InterPro" id="IPR018247">
    <property type="entry name" value="EF_Hand_1_Ca_BS"/>
</dbReference>
<feature type="region of interest" description="Disordered" evidence="2">
    <location>
        <begin position="1"/>
        <end position="25"/>
    </location>
</feature>